<evidence type="ECO:0000313" key="2">
    <source>
        <dbReference type="EMBL" id="MBE1533223.1"/>
    </source>
</evidence>
<evidence type="ECO:0000259" key="1">
    <source>
        <dbReference type="Pfam" id="PF08666"/>
    </source>
</evidence>
<dbReference type="EMBL" id="JADBDZ010000001">
    <property type="protein sequence ID" value="MBE1533223.1"/>
    <property type="molecule type" value="Genomic_DNA"/>
</dbReference>
<evidence type="ECO:0000313" key="3">
    <source>
        <dbReference type="Proteomes" id="UP000627838"/>
    </source>
</evidence>
<gene>
    <name evidence="2" type="ORF">H4W34_003056</name>
</gene>
<keyword evidence="3" id="KW-1185">Reference proteome</keyword>
<dbReference type="Proteomes" id="UP000627838">
    <property type="component" value="Unassembled WGS sequence"/>
</dbReference>
<dbReference type="InterPro" id="IPR013974">
    <property type="entry name" value="SAF"/>
</dbReference>
<dbReference type="Pfam" id="PF08666">
    <property type="entry name" value="SAF"/>
    <property type="match status" value="1"/>
</dbReference>
<sequence length="191" mass="19798">MLLAFAVLTNVYLFRSSSERVAVLRLARDVAAGHKLERADLAVARVAVDSGVPTVPERQLEDVVGRRAAIHLRGGTLVAASQLTSGRSPQQGQALVTVPLKAGEVPPRLGPGWRVRVVFTVGEQAPAAGTGAQGGQSVMPRDVEAVVDQVSVPDAQGTVSASLLVADADSSMVSRHAAAGLVVLVVTERRG</sequence>
<name>A0ABR9JS52_9ACTN</name>
<comment type="caution">
    <text evidence="2">The sequence shown here is derived from an EMBL/GenBank/DDBJ whole genome shotgun (WGS) entry which is preliminary data.</text>
</comment>
<feature type="domain" description="SAF" evidence="1">
    <location>
        <begin position="22"/>
        <end position="83"/>
    </location>
</feature>
<accession>A0ABR9JS52</accession>
<dbReference type="RefSeq" id="WP_192759808.1">
    <property type="nucleotide sequence ID" value="NZ_JADBDZ010000001.1"/>
</dbReference>
<proteinExistence type="predicted"/>
<dbReference type="CDD" id="cd11614">
    <property type="entry name" value="SAF_CpaB_FlgA_like"/>
    <property type="match status" value="1"/>
</dbReference>
<organism evidence="2 3">
    <name type="scientific">Actinomadura algeriensis</name>
    <dbReference type="NCBI Taxonomy" id="1679523"/>
    <lineage>
        <taxon>Bacteria</taxon>
        <taxon>Bacillati</taxon>
        <taxon>Actinomycetota</taxon>
        <taxon>Actinomycetes</taxon>
        <taxon>Streptosporangiales</taxon>
        <taxon>Thermomonosporaceae</taxon>
        <taxon>Actinomadura</taxon>
    </lineage>
</organism>
<reference evidence="2 3" key="1">
    <citation type="submission" date="2020-10" db="EMBL/GenBank/DDBJ databases">
        <title>Sequencing the genomes of 1000 actinobacteria strains.</title>
        <authorList>
            <person name="Klenk H.-P."/>
        </authorList>
    </citation>
    <scope>NUCLEOTIDE SEQUENCE [LARGE SCALE GENOMIC DNA]</scope>
    <source>
        <strain evidence="2 3">DSM 46744</strain>
    </source>
</reference>
<protein>
    <recommendedName>
        <fullName evidence="1">SAF domain-containing protein</fullName>
    </recommendedName>
</protein>